<reference evidence="7 8" key="1">
    <citation type="journal article" date="2019" name="Sci. Rep.">
        <title>Orb-weaving spider Araneus ventricosus genome elucidates the spidroin gene catalogue.</title>
        <authorList>
            <person name="Kono N."/>
            <person name="Nakamura H."/>
            <person name="Ohtoshi R."/>
            <person name="Moran D.A.P."/>
            <person name="Shinohara A."/>
            <person name="Yoshida Y."/>
            <person name="Fujiwara M."/>
            <person name="Mori M."/>
            <person name="Tomita M."/>
            <person name="Arakawa K."/>
        </authorList>
    </citation>
    <scope>NUCLEOTIDE SEQUENCE [LARGE SCALE GENOMIC DNA]</scope>
</reference>
<feature type="compositionally biased region" description="Basic and acidic residues" evidence="5">
    <location>
        <begin position="213"/>
        <end position="226"/>
    </location>
</feature>
<keyword evidence="4 6" id="KW-0472">Membrane</keyword>
<dbReference type="AlphaFoldDB" id="A0A4Y2DR86"/>
<gene>
    <name evidence="7" type="ORF">AVEN_164793_1</name>
</gene>
<keyword evidence="8" id="KW-1185">Reference proteome</keyword>
<feature type="transmembrane region" description="Helical" evidence="6">
    <location>
        <begin position="12"/>
        <end position="34"/>
    </location>
</feature>
<dbReference type="SUPFAM" id="SSF81324">
    <property type="entry name" value="Voltage-gated potassium channels"/>
    <property type="match status" value="1"/>
</dbReference>
<protein>
    <submittedName>
        <fullName evidence="7">Uncharacterized protein</fullName>
    </submittedName>
</protein>
<dbReference type="GO" id="GO:0022841">
    <property type="term" value="F:potassium ion leak channel activity"/>
    <property type="evidence" value="ECO:0007669"/>
    <property type="project" value="TreeGrafter"/>
</dbReference>
<name>A0A4Y2DR86_ARAVE</name>
<accession>A0A4Y2DR86</accession>
<comment type="caution">
    <text evidence="7">The sequence shown here is derived from an EMBL/GenBank/DDBJ whole genome shotgun (WGS) entry which is preliminary data.</text>
</comment>
<feature type="transmembrane region" description="Helical" evidence="6">
    <location>
        <begin position="116"/>
        <end position="136"/>
    </location>
</feature>
<evidence type="ECO:0000256" key="1">
    <source>
        <dbReference type="ARBA" id="ARBA00004141"/>
    </source>
</evidence>
<evidence type="ECO:0000256" key="4">
    <source>
        <dbReference type="ARBA" id="ARBA00023136"/>
    </source>
</evidence>
<keyword evidence="3 6" id="KW-1133">Transmembrane helix</keyword>
<evidence type="ECO:0000256" key="3">
    <source>
        <dbReference type="ARBA" id="ARBA00022989"/>
    </source>
</evidence>
<dbReference type="PANTHER" id="PTHR11003:SF334">
    <property type="entry name" value="FI03418P"/>
    <property type="match status" value="1"/>
</dbReference>
<comment type="subcellular location">
    <subcellularLocation>
        <location evidence="1">Membrane</location>
        <topology evidence="1">Multi-pass membrane protein</topology>
    </subcellularLocation>
</comment>
<evidence type="ECO:0000313" key="8">
    <source>
        <dbReference type="Proteomes" id="UP000499080"/>
    </source>
</evidence>
<organism evidence="7 8">
    <name type="scientific">Araneus ventricosus</name>
    <name type="common">Orbweaver spider</name>
    <name type="synonym">Epeira ventricosa</name>
    <dbReference type="NCBI Taxonomy" id="182803"/>
    <lineage>
        <taxon>Eukaryota</taxon>
        <taxon>Metazoa</taxon>
        <taxon>Ecdysozoa</taxon>
        <taxon>Arthropoda</taxon>
        <taxon>Chelicerata</taxon>
        <taxon>Arachnida</taxon>
        <taxon>Araneae</taxon>
        <taxon>Araneomorphae</taxon>
        <taxon>Entelegynae</taxon>
        <taxon>Araneoidea</taxon>
        <taxon>Araneidae</taxon>
        <taxon>Araneus</taxon>
    </lineage>
</organism>
<evidence type="ECO:0000256" key="5">
    <source>
        <dbReference type="SAM" id="MobiDB-lite"/>
    </source>
</evidence>
<dbReference type="GO" id="GO:0030322">
    <property type="term" value="P:stabilization of membrane potential"/>
    <property type="evidence" value="ECO:0007669"/>
    <property type="project" value="TreeGrafter"/>
</dbReference>
<dbReference type="Proteomes" id="UP000499080">
    <property type="component" value="Unassembled WGS sequence"/>
</dbReference>
<dbReference type="EMBL" id="BGPR01000408">
    <property type="protein sequence ID" value="GBM18679.1"/>
    <property type="molecule type" value="Genomic_DNA"/>
</dbReference>
<dbReference type="PANTHER" id="PTHR11003">
    <property type="entry name" value="POTASSIUM CHANNEL, SUBFAMILY K"/>
    <property type="match status" value="1"/>
</dbReference>
<dbReference type="InterPro" id="IPR003280">
    <property type="entry name" value="2pore_dom_K_chnl"/>
</dbReference>
<keyword evidence="2 6" id="KW-0812">Transmembrane</keyword>
<sequence length="236" mass="26897">MSRSTKCKYYCRVFLTHLFSHVGLCGLVVGYAIVGALTFESLEAPYEISQRSTIQGYREKCLLDVWNITETMNVLYEKNWTLLVGMRLKQFENDIVHAVKNEGYDGKESSSTEVQWSFSGALLYCITVITTIALSVRKMIRDLYTKIVDLYLILGEILLKQAIHRCSKVEFLEHGKEKLIVKVENLSNLEQMIRNGGIQKNLKSKTQSADSNFRPRCEGSGKTKDPRVLIGTSRRV</sequence>
<feature type="region of interest" description="Disordered" evidence="5">
    <location>
        <begin position="202"/>
        <end position="226"/>
    </location>
</feature>
<evidence type="ECO:0000256" key="6">
    <source>
        <dbReference type="SAM" id="Phobius"/>
    </source>
</evidence>
<dbReference type="GO" id="GO:0015271">
    <property type="term" value="F:outward rectifier potassium channel activity"/>
    <property type="evidence" value="ECO:0007669"/>
    <property type="project" value="TreeGrafter"/>
</dbReference>
<proteinExistence type="predicted"/>
<evidence type="ECO:0000256" key="2">
    <source>
        <dbReference type="ARBA" id="ARBA00022692"/>
    </source>
</evidence>
<evidence type="ECO:0000313" key="7">
    <source>
        <dbReference type="EMBL" id="GBM18679.1"/>
    </source>
</evidence>
<dbReference type="OrthoDB" id="297496at2759"/>
<dbReference type="GO" id="GO:0005886">
    <property type="term" value="C:plasma membrane"/>
    <property type="evidence" value="ECO:0007669"/>
    <property type="project" value="TreeGrafter"/>
</dbReference>
<dbReference type="Gene3D" id="1.10.287.70">
    <property type="match status" value="1"/>
</dbReference>